<keyword evidence="4 5" id="KW-0472">Membrane</keyword>
<name>A0A517NA31_9BACT</name>
<dbReference type="EMBL" id="CP036525">
    <property type="protein sequence ID" value="QDT03990.1"/>
    <property type="molecule type" value="Genomic_DNA"/>
</dbReference>
<feature type="transmembrane region" description="Helical" evidence="5">
    <location>
        <begin position="62"/>
        <end position="81"/>
    </location>
</feature>
<protein>
    <recommendedName>
        <fullName evidence="6">Methylamine utilisation protein MauE domain-containing protein</fullName>
    </recommendedName>
</protein>
<dbReference type="Pfam" id="PF07291">
    <property type="entry name" value="MauE"/>
    <property type="match status" value="1"/>
</dbReference>
<dbReference type="GO" id="GO:0016020">
    <property type="term" value="C:membrane"/>
    <property type="evidence" value="ECO:0007669"/>
    <property type="project" value="UniProtKB-SubCell"/>
</dbReference>
<keyword evidence="2 5" id="KW-0812">Transmembrane</keyword>
<dbReference type="AlphaFoldDB" id="A0A517NA31"/>
<proteinExistence type="predicted"/>
<evidence type="ECO:0000256" key="5">
    <source>
        <dbReference type="SAM" id="Phobius"/>
    </source>
</evidence>
<keyword evidence="8" id="KW-1185">Reference proteome</keyword>
<dbReference type="RefSeq" id="WP_145169540.1">
    <property type="nucleotide sequence ID" value="NZ_CP036525.1"/>
</dbReference>
<dbReference type="GO" id="GO:0030416">
    <property type="term" value="P:methylamine metabolic process"/>
    <property type="evidence" value="ECO:0007669"/>
    <property type="project" value="InterPro"/>
</dbReference>
<sequence length="155" mass="17443">MSDLQPQPLDDRLRTRLACSLLLIRVGIFSVFAMWTIDKFINPEHAAAVFKKFYGISELSEMLAYGVGGVQSVILIAFLVGAFRTWTYGIILVLHAISTFSSWSAYIDPWTYPHLLFFAAIPMLSACVALWLLREFDTYTVDGCRKPTVQPTTAQ</sequence>
<dbReference type="KEGG" id="rlc:K227x_23760"/>
<feature type="transmembrane region" description="Helical" evidence="5">
    <location>
        <begin position="112"/>
        <end position="133"/>
    </location>
</feature>
<feature type="domain" description="Methylamine utilisation protein MauE" evidence="6">
    <location>
        <begin position="21"/>
        <end position="100"/>
    </location>
</feature>
<evidence type="ECO:0000256" key="4">
    <source>
        <dbReference type="ARBA" id="ARBA00023136"/>
    </source>
</evidence>
<evidence type="ECO:0000256" key="1">
    <source>
        <dbReference type="ARBA" id="ARBA00004141"/>
    </source>
</evidence>
<evidence type="ECO:0000256" key="2">
    <source>
        <dbReference type="ARBA" id="ARBA00022692"/>
    </source>
</evidence>
<keyword evidence="3 5" id="KW-1133">Transmembrane helix</keyword>
<accession>A0A517NA31</accession>
<reference evidence="7 8" key="1">
    <citation type="submission" date="2019-02" db="EMBL/GenBank/DDBJ databases">
        <title>Deep-cultivation of Planctomycetes and their phenomic and genomic characterization uncovers novel biology.</title>
        <authorList>
            <person name="Wiegand S."/>
            <person name="Jogler M."/>
            <person name="Boedeker C."/>
            <person name="Pinto D."/>
            <person name="Vollmers J."/>
            <person name="Rivas-Marin E."/>
            <person name="Kohn T."/>
            <person name="Peeters S.H."/>
            <person name="Heuer A."/>
            <person name="Rast P."/>
            <person name="Oberbeckmann S."/>
            <person name="Bunk B."/>
            <person name="Jeske O."/>
            <person name="Meyerdierks A."/>
            <person name="Storesund J.E."/>
            <person name="Kallscheuer N."/>
            <person name="Luecker S."/>
            <person name="Lage O.M."/>
            <person name="Pohl T."/>
            <person name="Merkel B.J."/>
            <person name="Hornburger P."/>
            <person name="Mueller R.-W."/>
            <person name="Bruemmer F."/>
            <person name="Labrenz M."/>
            <person name="Spormann A.M."/>
            <person name="Op den Camp H."/>
            <person name="Overmann J."/>
            <person name="Amann R."/>
            <person name="Jetten M.S.M."/>
            <person name="Mascher T."/>
            <person name="Medema M.H."/>
            <person name="Devos D.P."/>
            <person name="Kaster A.-K."/>
            <person name="Ovreas L."/>
            <person name="Rohde M."/>
            <person name="Galperin M.Y."/>
            <person name="Jogler C."/>
        </authorList>
    </citation>
    <scope>NUCLEOTIDE SEQUENCE [LARGE SCALE GENOMIC DNA]</scope>
    <source>
        <strain evidence="7 8">K22_7</strain>
    </source>
</reference>
<dbReference type="Proteomes" id="UP000318538">
    <property type="component" value="Chromosome"/>
</dbReference>
<dbReference type="OrthoDB" id="7355622at2"/>
<gene>
    <name evidence="7" type="ORF">K227x_23760</name>
</gene>
<feature type="transmembrane region" description="Helical" evidence="5">
    <location>
        <begin position="17"/>
        <end position="37"/>
    </location>
</feature>
<evidence type="ECO:0000259" key="6">
    <source>
        <dbReference type="Pfam" id="PF07291"/>
    </source>
</evidence>
<feature type="transmembrane region" description="Helical" evidence="5">
    <location>
        <begin position="88"/>
        <end position="106"/>
    </location>
</feature>
<organism evidence="7 8">
    <name type="scientific">Rubripirellula lacrimiformis</name>
    <dbReference type="NCBI Taxonomy" id="1930273"/>
    <lineage>
        <taxon>Bacteria</taxon>
        <taxon>Pseudomonadati</taxon>
        <taxon>Planctomycetota</taxon>
        <taxon>Planctomycetia</taxon>
        <taxon>Pirellulales</taxon>
        <taxon>Pirellulaceae</taxon>
        <taxon>Rubripirellula</taxon>
    </lineage>
</organism>
<comment type="subcellular location">
    <subcellularLocation>
        <location evidence="1">Membrane</location>
        <topology evidence="1">Multi-pass membrane protein</topology>
    </subcellularLocation>
</comment>
<evidence type="ECO:0000313" key="8">
    <source>
        <dbReference type="Proteomes" id="UP000318538"/>
    </source>
</evidence>
<evidence type="ECO:0000256" key="3">
    <source>
        <dbReference type="ARBA" id="ARBA00022989"/>
    </source>
</evidence>
<dbReference type="InterPro" id="IPR009908">
    <property type="entry name" value="Methylamine_util_MauE"/>
</dbReference>
<evidence type="ECO:0000313" key="7">
    <source>
        <dbReference type="EMBL" id="QDT03990.1"/>
    </source>
</evidence>